<dbReference type="Proteomes" id="UP000831768">
    <property type="component" value="Chromosome"/>
</dbReference>
<keyword evidence="3" id="KW-1185">Reference proteome</keyword>
<dbReference type="PANTHER" id="PTHR42976:SF1">
    <property type="entry name" value="GH18 DOMAIN-CONTAINING PROTEIN-RELATED"/>
    <property type="match status" value="1"/>
</dbReference>
<protein>
    <submittedName>
        <fullName evidence="2">Glycosyl hydrolase family 18 protein</fullName>
    </submittedName>
</protein>
<evidence type="ECO:0000313" key="3">
    <source>
        <dbReference type="Proteomes" id="UP000831768"/>
    </source>
</evidence>
<accession>A0A8U0A4W9</accession>
<dbReference type="AlphaFoldDB" id="A0A8U0A4W9"/>
<sequence>MNPGWLTSAGQRPLSDFTDEIQTLQEQGIDVWVAIGGWHGRTVARDASDATEAKQGYEEIIDTLGVTHIDIDDENAQGGRPDSVYRIRNEALAMLQAERPDVKVSYTVPAGRNGIENRNYSPAKEMVSDAVSAGVDLEYVNIMTMDFNPTTAEIIRSAGEGTVQWLEQIYPNKSTQERWEMLGVTPNIGESGFTTDTASAVVEWAEQQDIGLLTFWALYKSSSVAQSEIFYQFENGGN</sequence>
<dbReference type="InterPro" id="IPR001223">
    <property type="entry name" value="Glyco_hydro18_cat"/>
</dbReference>
<name>A0A8U0A4W9_9EURY</name>
<dbReference type="KEGG" id="haad:MW046_00620"/>
<dbReference type="InterPro" id="IPR052750">
    <property type="entry name" value="GH18_Chitinase"/>
</dbReference>
<proteinExistence type="predicted"/>
<dbReference type="GO" id="GO:0005975">
    <property type="term" value="P:carbohydrate metabolic process"/>
    <property type="evidence" value="ECO:0007669"/>
    <property type="project" value="InterPro"/>
</dbReference>
<gene>
    <name evidence="2" type="ORF">MW046_00620</name>
</gene>
<feature type="domain" description="GH18" evidence="1">
    <location>
        <begin position="1"/>
        <end position="238"/>
    </location>
</feature>
<evidence type="ECO:0000313" key="2">
    <source>
        <dbReference type="EMBL" id="UPM44132.1"/>
    </source>
</evidence>
<dbReference type="PANTHER" id="PTHR42976">
    <property type="entry name" value="BIFUNCTIONAL CHITINASE/LYSOZYME-RELATED"/>
    <property type="match status" value="1"/>
</dbReference>
<dbReference type="InterPro" id="IPR017853">
    <property type="entry name" value="GH"/>
</dbReference>
<evidence type="ECO:0000259" key="1">
    <source>
        <dbReference type="PROSITE" id="PS51910"/>
    </source>
</evidence>
<keyword evidence="2" id="KW-0378">Hydrolase</keyword>
<dbReference type="GO" id="GO:0016787">
    <property type="term" value="F:hydrolase activity"/>
    <property type="evidence" value="ECO:0007669"/>
    <property type="project" value="UniProtKB-KW"/>
</dbReference>
<dbReference type="Gene3D" id="3.20.20.80">
    <property type="entry name" value="Glycosidases"/>
    <property type="match status" value="1"/>
</dbReference>
<dbReference type="PROSITE" id="PS51910">
    <property type="entry name" value="GH18_2"/>
    <property type="match status" value="1"/>
</dbReference>
<reference evidence="2" key="1">
    <citation type="submission" date="2022-04" db="EMBL/GenBank/DDBJ databases">
        <title>Halocatena sp. nov., isolated from a salt lake.</title>
        <authorList>
            <person name="Cui H.-L."/>
        </authorList>
    </citation>
    <scope>NUCLEOTIDE SEQUENCE</scope>
    <source>
        <strain evidence="2">AD-1</strain>
    </source>
</reference>
<dbReference type="EMBL" id="CP096019">
    <property type="protein sequence ID" value="UPM44132.1"/>
    <property type="molecule type" value="Genomic_DNA"/>
</dbReference>
<dbReference type="Pfam" id="PF00704">
    <property type="entry name" value="Glyco_hydro_18"/>
    <property type="match status" value="1"/>
</dbReference>
<dbReference type="SUPFAM" id="SSF51445">
    <property type="entry name" value="(Trans)glycosidases"/>
    <property type="match status" value="1"/>
</dbReference>
<organism evidence="2 3">
    <name type="scientific">Halocatena salina</name>
    <dbReference type="NCBI Taxonomy" id="2934340"/>
    <lineage>
        <taxon>Archaea</taxon>
        <taxon>Methanobacteriati</taxon>
        <taxon>Methanobacteriota</taxon>
        <taxon>Stenosarchaea group</taxon>
        <taxon>Halobacteria</taxon>
        <taxon>Halobacteriales</taxon>
        <taxon>Natronomonadaceae</taxon>
        <taxon>Halocatena</taxon>
    </lineage>
</organism>